<feature type="transmembrane region" description="Helical" evidence="10">
    <location>
        <begin position="267"/>
        <end position="287"/>
    </location>
</feature>
<dbReference type="SUPFAM" id="SSF81296">
    <property type="entry name" value="E set domains"/>
    <property type="match status" value="1"/>
</dbReference>
<dbReference type="InterPro" id="IPR007348">
    <property type="entry name" value="CopC_dom"/>
</dbReference>
<evidence type="ECO:0000256" key="4">
    <source>
        <dbReference type="ARBA" id="ARBA00022723"/>
    </source>
</evidence>
<evidence type="ECO:0000256" key="10">
    <source>
        <dbReference type="SAM" id="Phobius"/>
    </source>
</evidence>
<feature type="signal peptide" evidence="11">
    <location>
        <begin position="1"/>
        <end position="23"/>
    </location>
</feature>
<dbReference type="Pfam" id="PF04234">
    <property type="entry name" value="CopC"/>
    <property type="match status" value="1"/>
</dbReference>
<keyword evidence="2" id="KW-1003">Cell membrane</keyword>
<dbReference type="Gene3D" id="2.60.40.1220">
    <property type="match status" value="1"/>
</dbReference>
<evidence type="ECO:0000256" key="9">
    <source>
        <dbReference type="SAM" id="MobiDB-lite"/>
    </source>
</evidence>
<feature type="transmembrane region" description="Helical" evidence="10">
    <location>
        <begin position="339"/>
        <end position="356"/>
    </location>
</feature>
<keyword evidence="5 11" id="KW-0732">Signal</keyword>
<proteinExistence type="predicted"/>
<gene>
    <name evidence="14" type="ORF">CP978_16770</name>
</gene>
<evidence type="ECO:0000256" key="11">
    <source>
        <dbReference type="SAM" id="SignalP"/>
    </source>
</evidence>
<evidence type="ECO:0000259" key="13">
    <source>
        <dbReference type="Pfam" id="PF05425"/>
    </source>
</evidence>
<dbReference type="InterPro" id="IPR032694">
    <property type="entry name" value="CopC/D"/>
</dbReference>
<dbReference type="Pfam" id="PF05425">
    <property type="entry name" value="CopD"/>
    <property type="match status" value="1"/>
</dbReference>
<dbReference type="PANTHER" id="PTHR34820:SF4">
    <property type="entry name" value="INNER MEMBRANE PROTEIN YEBZ"/>
    <property type="match status" value="1"/>
</dbReference>
<evidence type="ECO:0000256" key="7">
    <source>
        <dbReference type="ARBA" id="ARBA00023008"/>
    </source>
</evidence>
<feature type="transmembrane region" description="Helical" evidence="10">
    <location>
        <begin position="148"/>
        <end position="167"/>
    </location>
</feature>
<dbReference type="GO" id="GO:0006825">
    <property type="term" value="P:copper ion transport"/>
    <property type="evidence" value="ECO:0007669"/>
    <property type="project" value="InterPro"/>
</dbReference>
<feature type="transmembrane region" description="Helical" evidence="10">
    <location>
        <begin position="376"/>
        <end position="393"/>
    </location>
</feature>
<reference evidence="14 15" key="1">
    <citation type="submission" date="2017-09" db="EMBL/GenBank/DDBJ databases">
        <title>Streptomyces genome completion.</title>
        <authorList>
            <person name="Lee N."/>
            <person name="Cho B.-K."/>
        </authorList>
    </citation>
    <scope>NUCLEOTIDE SEQUENCE [LARGE SCALE GENOMIC DNA]</scope>
    <source>
        <strain evidence="14 15">ATCC 14899</strain>
    </source>
</reference>
<accession>A0A5P2WIR8</accession>
<dbReference type="InterPro" id="IPR014755">
    <property type="entry name" value="Cu-Rt/internalin_Ig-like"/>
</dbReference>
<dbReference type="KEGG" id="snq:CP978_16770"/>
<dbReference type="InterPro" id="IPR008457">
    <property type="entry name" value="Cu-R_CopD_dom"/>
</dbReference>
<dbReference type="GO" id="GO:0005886">
    <property type="term" value="C:plasma membrane"/>
    <property type="evidence" value="ECO:0007669"/>
    <property type="project" value="UniProtKB-SubCell"/>
</dbReference>
<feature type="domain" description="Copper resistance protein D" evidence="13">
    <location>
        <begin position="334"/>
        <end position="417"/>
    </location>
</feature>
<dbReference type="InterPro" id="IPR014756">
    <property type="entry name" value="Ig_E-set"/>
</dbReference>
<evidence type="ECO:0000256" key="2">
    <source>
        <dbReference type="ARBA" id="ARBA00022475"/>
    </source>
</evidence>
<name>A0A5P2WIR8_9ACTN</name>
<dbReference type="GO" id="GO:0046688">
    <property type="term" value="P:response to copper ion"/>
    <property type="evidence" value="ECO:0007669"/>
    <property type="project" value="InterPro"/>
</dbReference>
<feature type="chain" id="PRO_5024882397" evidence="11">
    <location>
        <begin position="24"/>
        <end position="660"/>
    </location>
</feature>
<feature type="region of interest" description="Disordered" evidence="9">
    <location>
        <begin position="407"/>
        <end position="502"/>
    </location>
</feature>
<feature type="transmembrane region" description="Helical" evidence="10">
    <location>
        <begin position="224"/>
        <end position="246"/>
    </location>
</feature>
<evidence type="ECO:0000259" key="12">
    <source>
        <dbReference type="Pfam" id="PF04234"/>
    </source>
</evidence>
<keyword evidence="7" id="KW-0186">Copper</keyword>
<dbReference type="AlphaFoldDB" id="A0A5P2WIR8"/>
<dbReference type="GO" id="GO:0042597">
    <property type="term" value="C:periplasmic space"/>
    <property type="evidence" value="ECO:0007669"/>
    <property type="project" value="InterPro"/>
</dbReference>
<dbReference type="EMBL" id="CP023747">
    <property type="protein sequence ID" value="QEV43319.1"/>
    <property type="molecule type" value="Genomic_DNA"/>
</dbReference>
<keyword evidence="4" id="KW-0479">Metal-binding</keyword>
<dbReference type="PANTHER" id="PTHR34820">
    <property type="entry name" value="INNER MEMBRANE PROTEIN YEBZ"/>
    <property type="match status" value="1"/>
</dbReference>
<feature type="transmembrane region" description="Helical" evidence="10">
    <location>
        <begin position="307"/>
        <end position="327"/>
    </location>
</feature>
<evidence type="ECO:0000313" key="14">
    <source>
        <dbReference type="EMBL" id="QEV43319.1"/>
    </source>
</evidence>
<dbReference type="Proteomes" id="UP000325763">
    <property type="component" value="Chromosome"/>
</dbReference>
<evidence type="ECO:0000256" key="1">
    <source>
        <dbReference type="ARBA" id="ARBA00004651"/>
    </source>
</evidence>
<protein>
    <submittedName>
        <fullName evidence="14">Copper-binding protein</fullName>
    </submittedName>
</protein>
<evidence type="ECO:0000256" key="3">
    <source>
        <dbReference type="ARBA" id="ARBA00022692"/>
    </source>
</evidence>
<sequence>MRLVFVLFAVLSALLVGAGPASAHAVLKSSDPVDGTVLKTSPEAITLAFSESVGLLENSIRVFDPGNRRVHTGRQQHADGRANTAHITLPDLEQGTYIVAWRVVSADSHPASGALTFSVGKPSATTAVLPADTVQDTASTLLHDLTRYLAYGGLALLLGAAVFAAVTGTPAARGLVVGGWWTLGAATLAQLLLRGPYERGSGLGTVFDLSVLRETATSRPGLALLARLAVLIVAAPVAARAGLVPARDEEAARGGARTDGDRGAGGPLRWATAGAGTLALALTWAVAEHASVGIQVPLAMTSAVLHLLAMAVWLGGLTALLTALYRAPEELPAAAVARFSRLAFAAVAVLVVTGVYQSWRGLGPLDSLTSTPYGRLLTVKVIAVVLMLVAAAFSRRWTARLAAPQAEGTALVAPERAPEREAVAAAAGRTGGAPRGGAPEDIGGETGADTAPGDRAPETGRTESAPSGPATDAPGAPDAVDDPDARDAADGAEDSDDPGVHRRALRRSVQAEITIGIVVLVITTLLTGTQPGRATAEEAAARTAAEQPLGSTTVIPFDVGTSGGHGTVQIELTPSRVGENQVQAVVYGPDDGIVTVPELRLTFSLDDRDIGPLDAKVQDRGGYWVADALNLPLPGTWTIRATVRTSDIDQATVSKTVRIG</sequence>
<organism evidence="14 15">
    <name type="scientific">Streptomyces nodosus</name>
    <dbReference type="NCBI Taxonomy" id="40318"/>
    <lineage>
        <taxon>Bacteria</taxon>
        <taxon>Bacillati</taxon>
        <taxon>Actinomycetota</taxon>
        <taxon>Actinomycetes</taxon>
        <taxon>Kitasatosporales</taxon>
        <taxon>Streptomycetaceae</taxon>
        <taxon>Streptomyces</taxon>
    </lineage>
</organism>
<comment type="subcellular location">
    <subcellularLocation>
        <location evidence="1">Cell membrane</location>
        <topology evidence="1">Multi-pass membrane protein</topology>
    </subcellularLocation>
</comment>
<evidence type="ECO:0000256" key="6">
    <source>
        <dbReference type="ARBA" id="ARBA00022989"/>
    </source>
</evidence>
<feature type="domain" description="CopC" evidence="12">
    <location>
        <begin position="24"/>
        <end position="119"/>
    </location>
</feature>
<keyword evidence="3 10" id="KW-0812">Transmembrane</keyword>
<feature type="transmembrane region" description="Helical" evidence="10">
    <location>
        <begin position="174"/>
        <end position="193"/>
    </location>
</feature>
<evidence type="ECO:0000256" key="8">
    <source>
        <dbReference type="ARBA" id="ARBA00023136"/>
    </source>
</evidence>
<keyword evidence="8 10" id="KW-0472">Membrane</keyword>
<evidence type="ECO:0000313" key="15">
    <source>
        <dbReference type="Proteomes" id="UP000325763"/>
    </source>
</evidence>
<feature type="compositionally biased region" description="Low complexity" evidence="9">
    <location>
        <begin position="464"/>
        <end position="478"/>
    </location>
</feature>
<dbReference type="GO" id="GO:0005507">
    <property type="term" value="F:copper ion binding"/>
    <property type="evidence" value="ECO:0007669"/>
    <property type="project" value="InterPro"/>
</dbReference>
<keyword evidence="6 10" id="KW-1133">Transmembrane helix</keyword>
<evidence type="ECO:0000256" key="5">
    <source>
        <dbReference type="ARBA" id="ARBA00022729"/>
    </source>
</evidence>